<dbReference type="GO" id="GO:0005683">
    <property type="term" value="C:U7 snRNP"/>
    <property type="evidence" value="ECO:0007669"/>
    <property type="project" value="TreeGrafter"/>
</dbReference>
<feature type="region of interest" description="Disordered" evidence="1">
    <location>
        <begin position="57"/>
        <end position="94"/>
    </location>
</feature>
<evidence type="ECO:0000313" key="4">
    <source>
        <dbReference type="Proteomes" id="UP001151699"/>
    </source>
</evidence>
<dbReference type="AlphaFoldDB" id="A0A9Q0N1P0"/>
<feature type="region of interest" description="Disordered" evidence="1">
    <location>
        <begin position="1"/>
        <end position="22"/>
    </location>
</feature>
<sequence length="249" mass="28985">MSDVNPKKNEEKEEVDPALDITSTHFDPLKALYAENTYIRYKNARVYDNLSQFESAMKGKNNNNKKPTSSDQPSSSAQVSKTQTNPFKASTSTEPIVRRFLPHQQMVKGQKRERHSRNILQKLERGYGGPTDKLKSFMEDRKRVKIYTRKEHGILGYLTGFIEMFDKHWNIVLSDVCEVWKRKKTYLCDVADFGELEDCSRKLRKLKLQFPIVTARSLNRKYVECTRKVPQLMVRGEQVVVVMLDTTTR</sequence>
<dbReference type="PANTHER" id="PTHR21415:SF1">
    <property type="entry name" value="U7 SNRNA-ASSOCIATED SM-LIKE PROTEIN LSM11"/>
    <property type="match status" value="1"/>
</dbReference>
<protein>
    <submittedName>
        <fullName evidence="3">U7 snRNA-associated Sm-like protein LSm11</fullName>
    </submittedName>
</protein>
<reference evidence="3" key="1">
    <citation type="submission" date="2022-07" db="EMBL/GenBank/DDBJ databases">
        <authorList>
            <person name="Trinca V."/>
            <person name="Uliana J.V.C."/>
            <person name="Torres T.T."/>
            <person name="Ward R.J."/>
            <person name="Monesi N."/>
        </authorList>
    </citation>
    <scope>NUCLEOTIDE SEQUENCE</scope>
    <source>
        <strain evidence="3">HSMRA1968</strain>
        <tissue evidence="3">Whole embryos</tissue>
    </source>
</reference>
<feature type="compositionally biased region" description="Polar residues" evidence="1">
    <location>
        <begin position="81"/>
        <end position="94"/>
    </location>
</feature>
<feature type="compositionally biased region" description="Basic and acidic residues" evidence="1">
    <location>
        <begin position="1"/>
        <end position="11"/>
    </location>
</feature>
<dbReference type="EMBL" id="WJQU01000002">
    <property type="protein sequence ID" value="KAJ6641993.1"/>
    <property type="molecule type" value="Genomic_DNA"/>
</dbReference>
<dbReference type="SMART" id="SM00651">
    <property type="entry name" value="Sm"/>
    <property type="match status" value="1"/>
</dbReference>
<dbReference type="InterPro" id="IPR010920">
    <property type="entry name" value="LSM_dom_sf"/>
</dbReference>
<dbReference type="SUPFAM" id="SSF50182">
    <property type="entry name" value="Sm-like ribonucleoproteins"/>
    <property type="match status" value="1"/>
</dbReference>
<proteinExistence type="predicted"/>
<comment type="caution">
    <text evidence="3">The sequence shown here is derived from an EMBL/GenBank/DDBJ whole genome shotgun (WGS) entry which is preliminary data.</text>
</comment>
<dbReference type="InterPro" id="IPR034109">
    <property type="entry name" value="Lsm11_M"/>
</dbReference>
<gene>
    <name evidence="3" type="primary">lsm11</name>
    <name evidence="3" type="ORF">Bhyg_06938</name>
</gene>
<organism evidence="3 4">
    <name type="scientific">Pseudolycoriella hygida</name>
    <dbReference type="NCBI Taxonomy" id="35572"/>
    <lineage>
        <taxon>Eukaryota</taxon>
        <taxon>Metazoa</taxon>
        <taxon>Ecdysozoa</taxon>
        <taxon>Arthropoda</taxon>
        <taxon>Hexapoda</taxon>
        <taxon>Insecta</taxon>
        <taxon>Pterygota</taxon>
        <taxon>Neoptera</taxon>
        <taxon>Endopterygota</taxon>
        <taxon>Diptera</taxon>
        <taxon>Nematocera</taxon>
        <taxon>Sciaroidea</taxon>
        <taxon>Sciaridae</taxon>
        <taxon>Pseudolycoriella</taxon>
    </lineage>
</organism>
<keyword evidence="4" id="KW-1185">Reference proteome</keyword>
<feature type="compositionally biased region" description="Polar residues" evidence="1">
    <location>
        <begin position="57"/>
        <end position="67"/>
    </location>
</feature>
<name>A0A9Q0N1P0_9DIPT</name>
<dbReference type="CDD" id="cd01739">
    <property type="entry name" value="LSm11_M"/>
    <property type="match status" value="1"/>
</dbReference>
<evidence type="ECO:0000259" key="2">
    <source>
        <dbReference type="SMART" id="SM00651"/>
    </source>
</evidence>
<accession>A0A9Q0N1P0</accession>
<feature type="domain" description="Sm" evidence="2">
    <location>
        <begin position="132"/>
        <end position="244"/>
    </location>
</feature>
<dbReference type="Proteomes" id="UP001151699">
    <property type="component" value="Chromosome B"/>
</dbReference>
<dbReference type="InterPro" id="IPR001163">
    <property type="entry name" value="Sm_dom_euk/arc"/>
</dbReference>
<dbReference type="Gene3D" id="2.30.30.100">
    <property type="match status" value="1"/>
</dbReference>
<evidence type="ECO:0000313" key="3">
    <source>
        <dbReference type="EMBL" id="KAJ6641993.1"/>
    </source>
</evidence>
<dbReference type="GO" id="GO:0071209">
    <property type="term" value="F:U7 snRNA binding"/>
    <property type="evidence" value="ECO:0007669"/>
    <property type="project" value="InterPro"/>
</dbReference>
<dbReference type="Pfam" id="PF01423">
    <property type="entry name" value="LSM"/>
    <property type="match status" value="1"/>
</dbReference>
<dbReference type="OrthoDB" id="10002367at2759"/>
<dbReference type="GO" id="GO:0006398">
    <property type="term" value="P:mRNA 3'-end processing by stem-loop binding and cleavage"/>
    <property type="evidence" value="ECO:0007669"/>
    <property type="project" value="TreeGrafter"/>
</dbReference>
<dbReference type="PANTHER" id="PTHR21415">
    <property type="entry name" value="U7 SNRNA-ASSOCIATED SM-LIKE PROTEIN LSM11"/>
    <property type="match status" value="1"/>
</dbReference>
<dbReference type="InterPro" id="IPR039267">
    <property type="entry name" value="Lsm11"/>
</dbReference>
<evidence type="ECO:0000256" key="1">
    <source>
        <dbReference type="SAM" id="MobiDB-lite"/>
    </source>
</evidence>
<feature type="compositionally biased region" description="Low complexity" evidence="1">
    <location>
        <begin position="69"/>
        <end position="80"/>
    </location>
</feature>